<keyword evidence="2" id="KW-1185">Reference proteome</keyword>
<evidence type="ECO:0000313" key="1">
    <source>
        <dbReference type="EMBL" id="KAF7351047.1"/>
    </source>
</evidence>
<comment type="caution">
    <text evidence="1">The sequence shown here is derived from an EMBL/GenBank/DDBJ whole genome shotgun (WGS) entry which is preliminary data.</text>
</comment>
<dbReference type="OrthoDB" id="5985073at2759"/>
<organism evidence="1 2">
    <name type="scientific">Mycena sanguinolenta</name>
    <dbReference type="NCBI Taxonomy" id="230812"/>
    <lineage>
        <taxon>Eukaryota</taxon>
        <taxon>Fungi</taxon>
        <taxon>Dikarya</taxon>
        <taxon>Basidiomycota</taxon>
        <taxon>Agaricomycotina</taxon>
        <taxon>Agaricomycetes</taxon>
        <taxon>Agaricomycetidae</taxon>
        <taxon>Agaricales</taxon>
        <taxon>Marasmiineae</taxon>
        <taxon>Mycenaceae</taxon>
        <taxon>Mycena</taxon>
    </lineage>
</organism>
<reference evidence="1" key="1">
    <citation type="submission" date="2020-05" db="EMBL/GenBank/DDBJ databases">
        <title>Mycena genomes resolve the evolution of fungal bioluminescence.</title>
        <authorList>
            <person name="Tsai I.J."/>
        </authorList>
    </citation>
    <scope>NUCLEOTIDE SEQUENCE</scope>
    <source>
        <strain evidence="1">160909Yilan</strain>
    </source>
</reference>
<dbReference type="AlphaFoldDB" id="A0A8H6Y1N8"/>
<proteinExistence type="predicted"/>
<sequence length="278" mass="30040">MSTCSSLLERMINTVPSEVILSDLILPIPFTARDYLLSINQDGTLNLQVTADVLAPALNNNRVVTLHWNDRESTSCASSACSVSSIQTTQDTSLRNGFTLQSYKFSVNVNATISFSNFWFTVDEDGNGTNITTQNNGGMNYPVDDFIVNVPAYTCGILFGSEPYIARITTAVRIDPSASAPINVTVEASFQNQTTFIPILSTVQASLSTSPLISPIPELYVYYAALVPGDTGDVCAYDAFEFSATIGKEVHTGPRLIGPCTVRAFGINSCFECDTCFP</sequence>
<protein>
    <submittedName>
        <fullName evidence="1">Uncharacterized protein</fullName>
    </submittedName>
</protein>
<name>A0A8H6Y1N8_9AGAR</name>
<evidence type="ECO:0000313" key="2">
    <source>
        <dbReference type="Proteomes" id="UP000623467"/>
    </source>
</evidence>
<accession>A0A8H6Y1N8</accession>
<dbReference type="EMBL" id="JACAZH010000014">
    <property type="protein sequence ID" value="KAF7351047.1"/>
    <property type="molecule type" value="Genomic_DNA"/>
</dbReference>
<gene>
    <name evidence="1" type="ORF">MSAN_01667000</name>
</gene>
<dbReference type="Proteomes" id="UP000623467">
    <property type="component" value="Unassembled WGS sequence"/>
</dbReference>